<evidence type="ECO:0000256" key="3">
    <source>
        <dbReference type="ARBA" id="ARBA00023155"/>
    </source>
</evidence>
<dbReference type="PANTHER" id="PTHR47421">
    <property type="entry name" value="GS HOMEOBOX 2"/>
    <property type="match status" value="1"/>
</dbReference>
<dbReference type="AlphaFoldDB" id="A0A8X6MWJ6"/>
<proteinExistence type="predicted"/>
<evidence type="ECO:0000313" key="9">
    <source>
        <dbReference type="EMBL" id="GFS81390.1"/>
    </source>
</evidence>
<dbReference type="EMBL" id="BMAW01051594">
    <property type="protein sequence ID" value="GFS81390.1"/>
    <property type="molecule type" value="Genomic_DNA"/>
</dbReference>
<dbReference type="PROSITE" id="PS00027">
    <property type="entry name" value="HOMEOBOX_1"/>
    <property type="match status" value="1"/>
</dbReference>
<feature type="DNA-binding region" description="Homeobox" evidence="5">
    <location>
        <begin position="153"/>
        <end position="212"/>
    </location>
</feature>
<dbReference type="PRINTS" id="PR00024">
    <property type="entry name" value="HOMEOBOX"/>
</dbReference>
<keyword evidence="10" id="KW-1185">Reference proteome</keyword>
<gene>
    <name evidence="9" type="primary">GSX2</name>
    <name evidence="9" type="ORF">NPIL_279442</name>
</gene>
<dbReference type="CDD" id="cd00086">
    <property type="entry name" value="homeodomain"/>
    <property type="match status" value="1"/>
</dbReference>
<dbReference type="PANTHER" id="PTHR47421:SF1">
    <property type="entry name" value="GS HOMEOBOX 2"/>
    <property type="match status" value="1"/>
</dbReference>
<sequence>MSKSFLVDALLTKNDSTAENSSNQNNEINDKKLWSSPGKEINDKSLWSSPSLPPSFCLSPHVLCRGSLGISDYVQRNFFSYASAGLGPCYQNAHTSDPTSLRTRLHPSTFENGTFLQAKKQNFKEDQWSKLSVSPAVVDTDSKELSESDHPSSKRVRTAFTSAQLVELEREFASNMYLSRLKRIEIATYLRLSEKQVKIWFQNRRVKEKKQGKSDQPCQCLRSYKSRNAVTSTVSSDYIVSNSNNSEDQNEFTCKRKNTEEKQRELLNNSCD</sequence>
<dbReference type="SMART" id="SM00389">
    <property type="entry name" value="HOX"/>
    <property type="match status" value="1"/>
</dbReference>
<feature type="region of interest" description="Disordered" evidence="7">
    <location>
        <begin position="16"/>
        <end position="35"/>
    </location>
</feature>
<feature type="domain" description="Homeobox" evidence="8">
    <location>
        <begin position="151"/>
        <end position="211"/>
    </location>
</feature>
<evidence type="ECO:0000259" key="8">
    <source>
        <dbReference type="PROSITE" id="PS50071"/>
    </source>
</evidence>
<comment type="subcellular location">
    <subcellularLocation>
        <location evidence="1 5 6">Nucleus</location>
    </subcellularLocation>
</comment>
<evidence type="ECO:0000256" key="4">
    <source>
        <dbReference type="ARBA" id="ARBA00023242"/>
    </source>
</evidence>
<evidence type="ECO:0000256" key="5">
    <source>
        <dbReference type="PROSITE-ProRule" id="PRU00108"/>
    </source>
</evidence>
<dbReference type="GO" id="GO:0005634">
    <property type="term" value="C:nucleus"/>
    <property type="evidence" value="ECO:0007669"/>
    <property type="project" value="UniProtKB-SubCell"/>
</dbReference>
<dbReference type="InterPro" id="IPR017970">
    <property type="entry name" value="Homeobox_CS"/>
</dbReference>
<dbReference type="InterPro" id="IPR009057">
    <property type="entry name" value="Homeodomain-like_sf"/>
</dbReference>
<dbReference type="SUPFAM" id="SSF46689">
    <property type="entry name" value="Homeodomain-like"/>
    <property type="match status" value="1"/>
</dbReference>
<reference evidence="9" key="1">
    <citation type="submission" date="2020-08" db="EMBL/GenBank/DDBJ databases">
        <title>Multicomponent nature underlies the extraordinary mechanical properties of spider dragline silk.</title>
        <authorList>
            <person name="Kono N."/>
            <person name="Nakamura H."/>
            <person name="Mori M."/>
            <person name="Yoshida Y."/>
            <person name="Ohtoshi R."/>
            <person name="Malay A.D."/>
            <person name="Moran D.A.P."/>
            <person name="Tomita M."/>
            <person name="Numata K."/>
            <person name="Arakawa K."/>
        </authorList>
    </citation>
    <scope>NUCLEOTIDE SEQUENCE</scope>
</reference>
<name>A0A8X6MWJ6_NEPPI</name>
<protein>
    <submittedName>
        <fullName evidence="9">GS homeobox 2</fullName>
    </submittedName>
</protein>
<dbReference type="GO" id="GO:0000981">
    <property type="term" value="F:DNA-binding transcription factor activity, RNA polymerase II-specific"/>
    <property type="evidence" value="ECO:0007669"/>
    <property type="project" value="InterPro"/>
</dbReference>
<accession>A0A8X6MWJ6</accession>
<dbReference type="Pfam" id="PF00046">
    <property type="entry name" value="Homeodomain"/>
    <property type="match status" value="1"/>
</dbReference>
<dbReference type="GO" id="GO:1990837">
    <property type="term" value="F:sequence-specific double-stranded DNA binding"/>
    <property type="evidence" value="ECO:0007669"/>
    <property type="project" value="TreeGrafter"/>
</dbReference>
<feature type="compositionally biased region" description="Polar residues" evidence="7">
    <location>
        <begin position="16"/>
        <end position="27"/>
    </location>
</feature>
<keyword evidence="4 5" id="KW-0539">Nucleus</keyword>
<dbReference type="Gene3D" id="1.10.10.60">
    <property type="entry name" value="Homeodomain-like"/>
    <property type="match status" value="1"/>
</dbReference>
<evidence type="ECO:0000256" key="7">
    <source>
        <dbReference type="SAM" id="MobiDB-lite"/>
    </source>
</evidence>
<comment type="caution">
    <text evidence="9">The sequence shown here is derived from an EMBL/GenBank/DDBJ whole genome shotgun (WGS) entry which is preliminary data.</text>
</comment>
<organism evidence="9 10">
    <name type="scientific">Nephila pilipes</name>
    <name type="common">Giant wood spider</name>
    <name type="synonym">Nephila maculata</name>
    <dbReference type="NCBI Taxonomy" id="299642"/>
    <lineage>
        <taxon>Eukaryota</taxon>
        <taxon>Metazoa</taxon>
        <taxon>Ecdysozoa</taxon>
        <taxon>Arthropoda</taxon>
        <taxon>Chelicerata</taxon>
        <taxon>Arachnida</taxon>
        <taxon>Araneae</taxon>
        <taxon>Araneomorphae</taxon>
        <taxon>Entelegynae</taxon>
        <taxon>Araneoidea</taxon>
        <taxon>Nephilidae</taxon>
        <taxon>Nephila</taxon>
    </lineage>
</organism>
<evidence type="ECO:0000256" key="6">
    <source>
        <dbReference type="RuleBase" id="RU000682"/>
    </source>
</evidence>
<dbReference type="InterPro" id="IPR020479">
    <property type="entry name" value="HD_metazoa"/>
</dbReference>
<dbReference type="InterPro" id="IPR042191">
    <property type="entry name" value="GSH1/2"/>
</dbReference>
<evidence type="ECO:0000256" key="2">
    <source>
        <dbReference type="ARBA" id="ARBA00023125"/>
    </source>
</evidence>
<keyword evidence="3 5" id="KW-0371">Homeobox</keyword>
<keyword evidence="2 5" id="KW-0238">DNA-binding</keyword>
<evidence type="ECO:0000313" key="10">
    <source>
        <dbReference type="Proteomes" id="UP000887013"/>
    </source>
</evidence>
<dbReference type="OrthoDB" id="6159439at2759"/>
<dbReference type="Proteomes" id="UP000887013">
    <property type="component" value="Unassembled WGS sequence"/>
</dbReference>
<evidence type="ECO:0000256" key="1">
    <source>
        <dbReference type="ARBA" id="ARBA00004123"/>
    </source>
</evidence>
<dbReference type="InterPro" id="IPR001356">
    <property type="entry name" value="HD"/>
</dbReference>
<dbReference type="PROSITE" id="PS50071">
    <property type="entry name" value="HOMEOBOX_2"/>
    <property type="match status" value="1"/>
</dbReference>